<feature type="active site" description="Proton donor" evidence="6">
    <location>
        <position position="347"/>
    </location>
</feature>
<keyword evidence="4" id="KW-0378">Hydrolase</keyword>
<reference evidence="9" key="1">
    <citation type="journal article" date="2020" name="mSystems">
        <title>Genome- and Community-Level Interaction Insights into Carbon Utilization and Element Cycling Functions of Hydrothermarchaeota in Hydrothermal Sediment.</title>
        <authorList>
            <person name="Zhou Z."/>
            <person name="Liu Y."/>
            <person name="Xu W."/>
            <person name="Pan J."/>
            <person name="Luo Z.H."/>
            <person name="Li M."/>
        </authorList>
    </citation>
    <scope>NUCLEOTIDE SEQUENCE [LARGE SCALE GENOMIC DNA]</scope>
    <source>
        <strain evidence="9">SpSt-289</strain>
    </source>
</reference>
<protein>
    <recommendedName>
        <fullName evidence="3">beta-N-acetylhexosaminidase</fullName>
        <ecNumber evidence="3">3.2.1.52</ecNumber>
    </recommendedName>
</protein>
<comment type="catalytic activity">
    <reaction evidence="1">
        <text>Hydrolysis of terminal non-reducing N-acetyl-D-hexosamine residues in N-acetyl-beta-D-hexosaminides.</text>
        <dbReference type="EC" id="3.2.1.52"/>
    </reaction>
</comment>
<dbReference type="Gene3D" id="3.20.20.80">
    <property type="entry name" value="Glycosidases"/>
    <property type="match status" value="1"/>
</dbReference>
<dbReference type="InterPro" id="IPR029018">
    <property type="entry name" value="Hex-like_dom2"/>
</dbReference>
<dbReference type="SUPFAM" id="SSF51445">
    <property type="entry name" value="(Trans)glycosidases"/>
    <property type="match status" value="1"/>
</dbReference>
<evidence type="ECO:0000259" key="8">
    <source>
        <dbReference type="Pfam" id="PF02838"/>
    </source>
</evidence>
<dbReference type="Pfam" id="PF00728">
    <property type="entry name" value="Glyco_hydro_20"/>
    <property type="match status" value="1"/>
</dbReference>
<evidence type="ECO:0000256" key="4">
    <source>
        <dbReference type="ARBA" id="ARBA00022801"/>
    </source>
</evidence>
<dbReference type="AlphaFoldDB" id="A0A7C1JXR7"/>
<dbReference type="GO" id="GO:0030203">
    <property type="term" value="P:glycosaminoglycan metabolic process"/>
    <property type="evidence" value="ECO:0007669"/>
    <property type="project" value="TreeGrafter"/>
</dbReference>
<feature type="domain" description="Glycoside hydrolase family 20 catalytic" evidence="7">
    <location>
        <begin position="170"/>
        <end position="517"/>
    </location>
</feature>
<accession>A0A7C1JXR7</accession>
<organism evidence="9">
    <name type="scientific">Caldilinea aerophila</name>
    <dbReference type="NCBI Taxonomy" id="133453"/>
    <lineage>
        <taxon>Bacteria</taxon>
        <taxon>Bacillati</taxon>
        <taxon>Chloroflexota</taxon>
        <taxon>Caldilineae</taxon>
        <taxon>Caldilineales</taxon>
        <taxon>Caldilineaceae</taxon>
        <taxon>Caldilinea</taxon>
    </lineage>
</organism>
<comment type="similarity">
    <text evidence="2">Belongs to the glycosyl hydrolase 20 family.</text>
</comment>
<evidence type="ECO:0000256" key="1">
    <source>
        <dbReference type="ARBA" id="ARBA00001231"/>
    </source>
</evidence>
<evidence type="ECO:0000256" key="6">
    <source>
        <dbReference type="PIRSR" id="PIRSR625705-1"/>
    </source>
</evidence>
<evidence type="ECO:0000313" key="9">
    <source>
        <dbReference type="EMBL" id="HDX32548.1"/>
    </source>
</evidence>
<keyword evidence="5" id="KW-0326">Glycosidase</keyword>
<dbReference type="PRINTS" id="PR00738">
    <property type="entry name" value="GLHYDRLASE20"/>
</dbReference>
<dbReference type="Gene3D" id="3.30.379.10">
    <property type="entry name" value="Chitobiase/beta-hexosaminidase domain 2-like"/>
    <property type="match status" value="1"/>
</dbReference>
<dbReference type="InterPro" id="IPR017853">
    <property type="entry name" value="GH"/>
</dbReference>
<name>A0A7C1JXR7_9CHLR</name>
<dbReference type="GO" id="GO:0005975">
    <property type="term" value="P:carbohydrate metabolic process"/>
    <property type="evidence" value="ECO:0007669"/>
    <property type="project" value="InterPro"/>
</dbReference>
<dbReference type="EMBL" id="DSMG01000142">
    <property type="protein sequence ID" value="HDX32548.1"/>
    <property type="molecule type" value="Genomic_DNA"/>
</dbReference>
<evidence type="ECO:0000259" key="7">
    <source>
        <dbReference type="Pfam" id="PF00728"/>
    </source>
</evidence>
<dbReference type="Pfam" id="PF02838">
    <property type="entry name" value="Glyco_hydro_20b"/>
    <property type="match status" value="1"/>
</dbReference>
<dbReference type="InterPro" id="IPR015882">
    <property type="entry name" value="HEX_bac_N"/>
</dbReference>
<dbReference type="InterPro" id="IPR015883">
    <property type="entry name" value="Glyco_hydro_20_cat"/>
</dbReference>
<feature type="domain" description="Beta-hexosaminidase bacterial type N-terminal" evidence="8">
    <location>
        <begin position="43"/>
        <end position="166"/>
    </location>
</feature>
<evidence type="ECO:0000256" key="2">
    <source>
        <dbReference type="ARBA" id="ARBA00006285"/>
    </source>
</evidence>
<gene>
    <name evidence="9" type="ORF">ENQ20_13830</name>
</gene>
<comment type="caution">
    <text evidence="9">The sequence shown here is derived from an EMBL/GenBank/DDBJ whole genome shotgun (WGS) entry which is preliminary data.</text>
</comment>
<dbReference type="PANTHER" id="PTHR22600:SF57">
    <property type="entry name" value="BETA-N-ACETYLHEXOSAMINIDASE"/>
    <property type="match status" value="1"/>
</dbReference>
<evidence type="ECO:0000256" key="3">
    <source>
        <dbReference type="ARBA" id="ARBA00012663"/>
    </source>
</evidence>
<dbReference type="PANTHER" id="PTHR22600">
    <property type="entry name" value="BETA-HEXOSAMINIDASE"/>
    <property type="match status" value="1"/>
</dbReference>
<dbReference type="SUPFAM" id="SSF55545">
    <property type="entry name" value="beta-N-acetylhexosaminidase-like domain"/>
    <property type="match status" value="1"/>
</dbReference>
<dbReference type="GO" id="GO:0016020">
    <property type="term" value="C:membrane"/>
    <property type="evidence" value="ECO:0007669"/>
    <property type="project" value="TreeGrafter"/>
</dbReference>
<dbReference type="CDD" id="cd06563">
    <property type="entry name" value="GH20_chitobiase-like"/>
    <property type="match status" value="1"/>
</dbReference>
<dbReference type="EC" id="3.2.1.52" evidence="3"/>
<evidence type="ECO:0000256" key="5">
    <source>
        <dbReference type="ARBA" id="ARBA00023295"/>
    </source>
</evidence>
<dbReference type="GO" id="GO:0004563">
    <property type="term" value="F:beta-N-acetylhexosaminidase activity"/>
    <property type="evidence" value="ECO:0007669"/>
    <property type="project" value="UniProtKB-EC"/>
</dbReference>
<sequence>MWYDFLLTLFGISQTLAFRYRLFSFSEPFTSQEYPMATTQPFSIVPLPWRSEERAGELMLRSPVGIAADERANSAAHLLRIELARSTGLHIEFADTDAAQIVLHTEEGDGEHYRLEIDSRRAVISGPPAGLIHGIYTLRQLLPAANWRSAPLPGVTWTLPACLIEDRPRFGWRGCMIDTARHFAAKHTILRFIDLLAMHHMNRLHLHLSDDQGWRVEIKAFPKLTEIASHRPHTGLGFATSPNDPHDGTPHGGYYTQDDLREIVAYAALRGITVVPEIDLPGHARALVAAYPEFGCNPNQKVEVATYFGISSDLVNPLPHTIAALETILEELLAIFPSPWIHLGGDEAPLDPWRKSPEIQAHMAALGIQSAEEMRTQFTAHFAKFLADRGRRLIGWDEIIHYGGLIPGSAIMSWRGEKGGMKAAAAGYDVVLAPVFPTYFDYAQDDSPDEPLAIGQSITLEDVYAYEPSARWEDKSTFHHVLGVQCQLWREVILDEAHLEYMAFPRLCALAEVGWSERRESFSAFRERLARHLKRLDHYGVNYRPLEGPLPWQKGGTGRKAYQPRFNLKEALAHLDHWAESGEPPAEHLAQESDA</sequence>
<proteinExistence type="inferred from homology"/>
<dbReference type="InterPro" id="IPR025705">
    <property type="entry name" value="Beta_hexosaminidase_sua/sub"/>
</dbReference>